<evidence type="ECO:0000313" key="10">
    <source>
        <dbReference type="Proteomes" id="UP000184016"/>
    </source>
</evidence>
<evidence type="ECO:0000256" key="2">
    <source>
        <dbReference type="ARBA" id="ARBA00022617"/>
    </source>
</evidence>
<dbReference type="GO" id="GO:0020037">
    <property type="term" value="F:heme binding"/>
    <property type="evidence" value="ECO:0007669"/>
    <property type="project" value="InterPro"/>
</dbReference>
<dbReference type="PRINTS" id="PR00359">
    <property type="entry name" value="BP450"/>
</dbReference>
<keyword evidence="10" id="KW-1185">Reference proteome</keyword>
<dbReference type="STRING" id="1830138.SAMN05443507_11046"/>
<dbReference type="Pfam" id="PF00067">
    <property type="entry name" value="p450"/>
    <property type="match status" value="1"/>
</dbReference>
<dbReference type="InterPro" id="IPR036396">
    <property type="entry name" value="Cyt_P450_sf"/>
</dbReference>
<dbReference type="PROSITE" id="PS00086">
    <property type="entry name" value="CYTOCHROME_P450"/>
    <property type="match status" value="1"/>
</dbReference>
<comment type="similarity">
    <text evidence="1 7">Belongs to the cytochrome P450 family.</text>
</comment>
<dbReference type="EMBL" id="FRAF01000010">
    <property type="protein sequence ID" value="SHK21240.1"/>
    <property type="molecule type" value="Genomic_DNA"/>
</dbReference>
<reference evidence="10" key="1">
    <citation type="submission" date="2016-11" db="EMBL/GenBank/DDBJ databases">
        <authorList>
            <person name="Varghese N."/>
            <person name="Submissions S."/>
        </authorList>
    </citation>
    <scope>NUCLEOTIDE SEQUENCE [LARGE SCALE GENOMIC DNA]</scope>
    <source>
        <strain evidence="10">USBA-503</strain>
    </source>
</reference>
<keyword evidence="6 7" id="KW-0503">Monooxygenase</keyword>
<dbReference type="InterPro" id="IPR002397">
    <property type="entry name" value="Cyt_P450_B"/>
</dbReference>
<evidence type="ECO:0000256" key="7">
    <source>
        <dbReference type="RuleBase" id="RU000461"/>
    </source>
</evidence>
<evidence type="ECO:0000256" key="1">
    <source>
        <dbReference type="ARBA" id="ARBA00010617"/>
    </source>
</evidence>
<dbReference type="RefSeq" id="WP_072873899.1">
    <property type="nucleotide sequence ID" value="NZ_FRAF01000010.1"/>
</dbReference>
<organism evidence="9 10">
    <name type="scientific">Alicyclobacillus tolerans</name>
    <dbReference type="NCBI Taxonomy" id="90970"/>
    <lineage>
        <taxon>Bacteria</taxon>
        <taxon>Bacillati</taxon>
        <taxon>Bacillota</taxon>
        <taxon>Bacilli</taxon>
        <taxon>Bacillales</taxon>
        <taxon>Alicyclobacillaceae</taxon>
        <taxon>Alicyclobacillus</taxon>
    </lineage>
</organism>
<sequence length="408" mass="46563">MDTKIDLSTPAVGGFLRSASRSKEERLNPFPWYRKQLEKGAVLADDSYGGWHIFGYTEAQTALRNHTHFSSERFRNSGNMTNPRPSILNLDPPRHTQLRSLVNTAFTPKAIRHWSTRIQEIVDELLNSISINNETGETIDLVSTLAYPLPVIVIAEMMGIPAKDREKFKRWSDVLVEGPSSLTPEIIMDLMQRKQVAREEMRHYFYDVLTKSQHPEHSLIAILLEANLEREKLTAEELISFCILLLAAGNETTTNLITNFWRCMLQYPQALEDLQHDHSLVPSAIEETLRYYSPVQATSRIVTEDIEFYGVEMKSGDHVTIWLAAANRDSSIFTNPDTFDIYRSPNHHLAFGHGIHFCLGAPLARLEAEIAIHTMLQRFSSFQAVPAEWEPIISGFVFGLYSYPMKIR</sequence>
<dbReference type="FunFam" id="1.10.630.10:FF:000018">
    <property type="entry name" value="Cytochrome P450 monooxygenase"/>
    <property type="match status" value="1"/>
</dbReference>
<evidence type="ECO:0000256" key="8">
    <source>
        <dbReference type="SAM" id="MobiDB-lite"/>
    </source>
</evidence>
<dbReference type="SUPFAM" id="SSF48264">
    <property type="entry name" value="Cytochrome P450"/>
    <property type="match status" value="1"/>
</dbReference>
<keyword evidence="3 7" id="KW-0479">Metal-binding</keyword>
<evidence type="ECO:0000256" key="3">
    <source>
        <dbReference type="ARBA" id="ARBA00022723"/>
    </source>
</evidence>
<accession>A0A1M6QMB8</accession>
<dbReference type="CDD" id="cd11032">
    <property type="entry name" value="P450_EryK-like"/>
    <property type="match status" value="1"/>
</dbReference>
<proteinExistence type="inferred from homology"/>
<dbReference type="Proteomes" id="UP000184016">
    <property type="component" value="Unassembled WGS sequence"/>
</dbReference>
<feature type="region of interest" description="Disordered" evidence="8">
    <location>
        <begin position="72"/>
        <end position="92"/>
    </location>
</feature>
<name>A0A1M6QMB8_9BACL</name>
<dbReference type="PANTHER" id="PTHR46696:SF1">
    <property type="entry name" value="CYTOCHROME P450 YJIB-RELATED"/>
    <property type="match status" value="1"/>
</dbReference>
<dbReference type="AlphaFoldDB" id="A0A1M6QMB8"/>
<dbReference type="GO" id="GO:0016705">
    <property type="term" value="F:oxidoreductase activity, acting on paired donors, with incorporation or reduction of molecular oxygen"/>
    <property type="evidence" value="ECO:0007669"/>
    <property type="project" value="InterPro"/>
</dbReference>
<evidence type="ECO:0000256" key="4">
    <source>
        <dbReference type="ARBA" id="ARBA00023002"/>
    </source>
</evidence>
<gene>
    <name evidence="9" type="ORF">SAMN05443507_11046</name>
</gene>
<keyword evidence="4 7" id="KW-0560">Oxidoreductase</keyword>
<dbReference type="PANTHER" id="PTHR46696">
    <property type="entry name" value="P450, PUTATIVE (EUROFUNG)-RELATED"/>
    <property type="match status" value="1"/>
</dbReference>
<dbReference type="InterPro" id="IPR001128">
    <property type="entry name" value="Cyt_P450"/>
</dbReference>
<dbReference type="Gene3D" id="1.10.630.10">
    <property type="entry name" value="Cytochrome P450"/>
    <property type="match status" value="1"/>
</dbReference>
<dbReference type="GO" id="GO:0005506">
    <property type="term" value="F:iron ion binding"/>
    <property type="evidence" value="ECO:0007669"/>
    <property type="project" value="InterPro"/>
</dbReference>
<keyword evidence="5 7" id="KW-0408">Iron</keyword>
<dbReference type="OrthoDB" id="9801155at2"/>
<dbReference type="PRINTS" id="PR00385">
    <property type="entry name" value="P450"/>
</dbReference>
<dbReference type="GO" id="GO:0004497">
    <property type="term" value="F:monooxygenase activity"/>
    <property type="evidence" value="ECO:0007669"/>
    <property type="project" value="UniProtKB-KW"/>
</dbReference>
<protein>
    <submittedName>
        <fullName evidence="9">Cytochrome P450</fullName>
    </submittedName>
</protein>
<dbReference type="InterPro" id="IPR017972">
    <property type="entry name" value="Cyt_P450_CS"/>
</dbReference>
<evidence type="ECO:0000256" key="6">
    <source>
        <dbReference type="ARBA" id="ARBA00023033"/>
    </source>
</evidence>
<evidence type="ECO:0000256" key="5">
    <source>
        <dbReference type="ARBA" id="ARBA00023004"/>
    </source>
</evidence>
<evidence type="ECO:0000313" key="9">
    <source>
        <dbReference type="EMBL" id="SHK21240.1"/>
    </source>
</evidence>
<keyword evidence="2 7" id="KW-0349">Heme</keyword>